<dbReference type="SUPFAM" id="SSF48498">
    <property type="entry name" value="Tetracyclin repressor-like, C-terminal domain"/>
    <property type="match status" value="1"/>
</dbReference>
<dbReference type="PANTHER" id="PTHR30055:SF234">
    <property type="entry name" value="HTH-TYPE TRANSCRIPTIONAL REGULATOR BETI"/>
    <property type="match status" value="1"/>
</dbReference>
<keyword evidence="1" id="KW-0805">Transcription regulation</keyword>
<evidence type="ECO:0000256" key="4">
    <source>
        <dbReference type="PROSITE-ProRule" id="PRU00335"/>
    </source>
</evidence>
<dbReference type="InterPro" id="IPR001647">
    <property type="entry name" value="HTH_TetR"/>
</dbReference>
<evidence type="ECO:0000313" key="7">
    <source>
        <dbReference type="Proteomes" id="UP000319210"/>
    </source>
</evidence>
<keyword evidence="2 4" id="KW-0238">DNA-binding</keyword>
<dbReference type="SUPFAM" id="SSF46689">
    <property type="entry name" value="Homeodomain-like"/>
    <property type="match status" value="1"/>
</dbReference>
<dbReference type="RefSeq" id="WP_030878969.1">
    <property type="nucleotide sequence ID" value="NZ_BJMM01000002.1"/>
</dbReference>
<dbReference type="GO" id="GO:0003700">
    <property type="term" value="F:DNA-binding transcription factor activity"/>
    <property type="evidence" value="ECO:0007669"/>
    <property type="project" value="TreeGrafter"/>
</dbReference>
<reference evidence="6 7" key="1">
    <citation type="submission" date="2019-06" db="EMBL/GenBank/DDBJ databases">
        <title>Whole genome shotgun sequence of Streptomyces cacaoi subsp. cacaoi NBRC 12748.</title>
        <authorList>
            <person name="Hosoyama A."/>
            <person name="Uohara A."/>
            <person name="Ohji S."/>
            <person name="Ichikawa N."/>
        </authorList>
    </citation>
    <scope>NUCLEOTIDE SEQUENCE [LARGE SCALE GENOMIC DNA]</scope>
    <source>
        <strain evidence="6 7">NBRC 12748</strain>
    </source>
</reference>
<dbReference type="PANTHER" id="PTHR30055">
    <property type="entry name" value="HTH-TYPE TRANSCRIPTIONAL REGULATOR RUTR"/>
    <property type="match status" value="1"/>
</dbReference>
<protein>
    <submittedName>
        <fullName evidence="6">TetR family transcriptional regulator</fullName>
    </submittedName>
</protein>
<dbReference type="PROSITE" id="PS50977">
    <property type="entry name" value="HTH_TETR_2"/>
    <property type="match status" value="1"/>
</dbReference>
<accession>A0A4Y3QT64</accession>
<name>A0A4Y3QT64_STRCI</name>
<feature type="domain" description="HTH tetR-type" evidence="5">
    <location>
        <begin position="14"/>
        <end position="74"/>
    </location>
</feature>
<dbReference type="InterPro" id="IPR025996">
    <property type="entry name" value="MT1864/Rv1816-like_C"/>
</dbReference>
<evidence type="ECO:0000256" key="2">
    <source>
        <dbReference type="ARBA" id="ARBA00023125"/>
    </source>
</evidence>
<keyword evidence="7" id="KW-1185">Reference proteome</keyword>
<organism evidence="6 7">
    <name type="scientific">Streptomyces cacaoi</name>
    <dbReference type="NCBI Taxonomy" id="1898"/>
    <lineage>
        <taxon>Bacteria</taxon>
        <taxon>Bacillati</taxon>
        <taxon>Actinomycetota</taxon>
        <taxon>Actinomycetes</taxon>
        <taxon>Kitasatosporales</taxon>
        <taxon>Streptomycetaceae</taxon>
        <taxon>Streptomyces</taxon>
    </lineage>
</organism>
<evidence type="ECO:0000313" key="6">
    <source>
        <dbReference type="EMBL" id="GEB47598.1"/>
    </source>
</evidence>
<comment type="caution">
    <text evidence="6">The sequence shown here is derived from an EMBL/GenBank/DDBJ whole genome shotgun (WGS) entry which is preliminary data.</text>
</comment>
<gene>
    <name evidence="6" type="ORF">SCA03_01490</name>
</gene>
<dbReference type="Pfam" id="PF13305">
    <property type="entry name" value="TetR_C_33"/>
    <property type="match status" value="1"/>
</dbReference>
<evidence type="ECO:0000256" key="3">
    <source>
        <dbReference type="ARBA" id="ARBA00023163"/>
    </source>
</evidence>
<dbReference type="InterPro" id="IPR050109">
    <property type="entry name" value="HTH-type_TetR-like_transc_reg"/>
</dbReference>
<dbReference type="AlphaFoldDB" id="A0A4Y3QT64"/>
<proteinExistence type="predicted"/>
<keyword evidence="3" id="KW-0804">Transcription</keyword>
<dbReference type="InterPro" id="IPR009057">
    <property type="entry name" value="Homeodomain-like_sf"/>
</dbReference>
<dbReference type="EMBL" id="BJMM01000002">
    <property type="protein sequence ID" value="GEB47598.1"/>
    <property type="molecule type" value="Genomic_DNA"/>
</dbReference>
<evidence type="ECO:0000256" key="1">
    <source>
        <dbReference type="ARBA" id="ARBA00023015"/>
    </source>
</evidence>
<dbReference type="Gene3D" id="1.10.357.10">
    <property type="entry name" value="Tetracycline Repressor, domain 2"/>
    <property type="match status" value="1"/>
</dbReference>
<sequence>MPEHRSGKPRYHHGDLRNALVRAAVDLARDGGPEAVVLRAAARRVGVSATAAYRHFSGQSDLLAAVKDHAQQCLVAAMEESREGIRGEGVEAAREGVKALGRGYVRFALREPGLFRSAFCGTVDPLGADAAGPPHGGQHHPQVRSFQMLTESLDALAEAGALPATRRQGAELSAWAMVHGVAVLIMGRHLGELTQEQTTQVVERAFDDLVAGLAAP</sequence>
<dbReference type="GO" id="GO:0000976">
    <property type="term" value="F:transcription cis-regulatory region binding"/>
    <property type="evidence" value="ECO:0007669"/>
    <property type="project" value="TreeGrafter"/>
</dbReference>
<dbReference type="InterPro" id="IPR036271">
    <property type="entry name" value="Tet_transcr_reg_TetR-rel_C_sf"/>
</dbReference>
<feature type="DNA-binding region" description="H-T-H motif" evidence="4">
    <location>
        <begin position="37"/>
        <end position="56"/>
    </location>
</feature>
<evidence type="ECO:0000259" key="5">
    <source>
        <dbReference type="PROSITE" id="PS50977"/>
    </source>
</evidence>
<dbReference type="Proteomes" id="UP000319210">
    <property type="component" value="Unassembled WGS sequence"/>
</dbReference>
<dbReference type="Pfam" id="PF00440">
    <property type="entry name" value="TetR_N"/>
    <property type="match status" value="1"/>
</dbReference>